<keyword evidence="2" id="KW-1185">Reference proteome</keyword>
<accession>B6FZW9</accession>
<name>B6FZW9_PEPHT</name>
<gene>
    <name evidence="1" type="ORF">CLOHIR_01423</name>
</gene>
<evidence type="ECO:0000313" key="1">
    <source>
        <dbReference type="EMBL" id="EEA84942.1"/>
    </source>
</evidence>
<proteinExistence type="predicted"/>
<evidence type="ECO:0000313" key="2">
    <source>
        <dbReference type="Proteomes" id="UP000003178"/>
    </source>
</evidence>
<protein>
    <submittedName>
        <fullName evidence="1">Uncharacterized protein</fullName>
    </submittedName>
</protein>
<dbReference type="STRING" id="500633.CLOHIR_01423"/>
<dbReference type="RefSeq" id="WP_006440344.1">
    <property type="nucleotide sequence ID" value="NZ_DS995356.1"/>
</dbReference>
<organism evidence="1 2">
    <name type="scientific">Peptacetobacter hiranonis (strain DSM 13275 / JCM 10541 / KCTC 15199 / TO-931)</name>
    <name type="common">Clostridium hiranonis</name>
    <dbReference type="NCBI Taxonomy" id="500633"/>
    <lineage>
        <taxon>Bacteria</taxon>
        <taxon>Bacillati</taxon>
        <taxon>Bacillota</taxon>
        <taxon>Clostridia</taxon>
        <taxon>Peptostreptococcales</taxon>
        <taxon>Peptostreptococcaceae</taxon>
        <taxon>Peptacetobacter</taxon>
    </lineage>
</organism>
<dbReference type="EMBL" id="ABWP01000059">
    <property type="protein sequence ID" value="EEA84942.1"/>
    <property type="molecule type" value="Genomic_DNA"/>
</dbReference>
<reference evidence="1 2" key="1">
    <citation type="submission" date="2008-09" db="EMBL/GenBank/DDBJ databases">
        <authorList>
            <person name="Fulton L."/>
            <person name="Clifton S."/>
            <person name="Fulton B."/>
            <person name="Xu J."/>
            <person name="Minx P."/>
            <person name="Pepin K.H."/>
            <person name="Johnson M."/>
            <person name="Thiruvilangam P."/>
            <person name="Bhonagiri V."/>
            <person name="Nash W.E."/>
            <person name="Mardis E.R."/>
            <person name="Wilson R.K."/>
        </authorList>
    </citation>
    <scope>NUCLEOTIDE SEQUENCE [LARGE SCALE GENOMIC DNA]</scope>
    <source>
        <strain evidence="1 2">DSM 13275</strain>
    </source>
</reference>
<dbReference type="Proteomes" id="UP000003178">
    <property type="component" value="Unassembled WGS sequence"/>
</dbReference>
<comment type="caution">
    <text evidence="1">The sequence shown here is derived from an EMBL/GenBank/DDBJ whole genome shotgun (WGS) entry which is preliminary data.</text>
</comment>
<dbReference type="HOGENOM" id="CLU_1649179_0_0_9"/>
<sequence>MNILEAFKKFEQGEKIRPVAWENENYKGTEIYIYKNCLGSPMIQARKKEDCKAFEILKNDIETILLGDWEVFEMDEKEQLKLDGMKFQLSKFCKEQSIYSFGCQNLDNHGFSWGDCKFFKTICNPITFKNNRPPIKEGFENWDMLEIIEAYQELNKKEDD</sequence>
<reference evidence="1 2" key="2">
    <citation type="submission" date="2008-10" db="EMBL/GenBank/DDBJ databases">
        <title>Draft genome sequence of Clostridium hiranonis (DSM 13275).</title>
        <authorList>
            <person name="Sudarsanam P."/>
            <person name="Ley R."/>
            <person name="Guruge J."/>
            <person name="Turnbaugh P.J."/>
            <person name="Mahowald M."/>
            <person name="Liep D."/>
            <person name="Gordon J."/>
        </authorList>
    </citation>
    <scope>NUCLEOTIDE SEQUENCE [LARGE SCALE GENOMIC DNA]</scope>
    <source>
        <strain evidence="1 2">DSM 13275</strain>
    </source>
</reference>
<dbReference type="AlphaFoldDB" id="B6FZW9"/>